<dbReference type="SUPFAM" id="SSF53098">
    <property type="entry name" value="Ribonuclease H-like"/>
    <property type="match status" value="1"/>
</dbReference>
<organism evidence="1 2">
    <name type="scientific">Paludibacterium paludis</name>
    <dbReference type="NCBI Taxonomy" id="1225769"/>
    <lineage>
        <taxon>Bacteria</taxon>
        <taxon>Pseudomonadati</taxon>
        <taxon>Pseudomonadota</taxon>
        <taxon>Betaproteobacteria</taxon>
        <taxon>Neisseriales</taxon>
        <taxon>Chromobacteriaceae</taxon>
        <taxon>Paludibacterium</taxon>
    </lineage>
</organism>
<proteinExistence type="predicted"/>
<evidence type="ECO:0000313" key="1">
    <source>
        <dbReference type="EMBL" id="GGY21176.1"/>
    </source>
</evidence>
<dbReference type="InterPro" id="IPR047654">
    <property type="entry name" value="IS1634_transpos"/>
</dbReference>
<name>A0A918P4Q6_9NEIS</name>
<dbReference type="AlphaFoldDB" id="A0A918P4Q6"/>
<evidence type="ECO:0000313" key="2">
    <source>
        <dbReference type="Proteomes" id="UP000645257"/>
    </source>
</evidence>
<sequence>MCACYSGGMFVKITTSGGRRYIQLVESFRDENGRVKKRTVATLGRLDQLQGELHTVIQGLQKVSGIEPSVSDGPLSLSFESARAVGDLWALTELWQELGFDRLRQVFRRTRFKLDIEALLRIMVFNRLCDPESKLGVLRWLEGVSFPKLPLEAIDHQHLLRAMDALIEHREAVDDAVSGLLRPLLDQDLAVVFYDMTTIRAEGLSQHADDVRQFGMAKEGIVARQFMLGVVQTADGIPLYHEVFDGNTAEVTTLKPTIEKIVQRFPIKRVIAIADRGLLSTDNLTELQSITLPSGQPLEFILAVPGRRYADFVELLTPFQSDCCEPAMVEITGEVQWQGLRLIVAHNPETARDKGAQRDRTIADLERKAVEWSGKLDEQDAGKRSRGRKLSDGGARARFYHEVKEAHLAHIIKVDLKSELFSYSIDESALTHARLMDGKLLLATNTPELKPEQAIKRYKSLADIERGFRVLKSEIEIGPVYHRLPDRIRAHAQICFLALILYRVMRQRLHASQSGLSPERALSLLKRIQHHRATLPSSQTIEGLSSITDEQARILTAMGIAKPTKNEQLTLL</sequence>
<keyword evidence="2" id="KW-1185">Reference proteome</keyword>
<dbReference type="Proteomes" id="UP000645257">
    <property type="component" value="Unassembled WGS sequence"/>
</dbReference>
<accession>A0A918P4Q6</accession>
<dbReference type="InterPro" id="IPR012337">
    <property type="entry name" value="RNaseH-like_sf"/>
</dbReference>
<dbReference type="NCBIfam" id="NF033559">
    <property type="entry name" value="transpos_IS1634"/>
    <property type="match status" value="1"/>
</dbReference>
<dbReference type="PANTHER" id="PTHR34614:SF2">
    <property type="entry name" value="TRANSPOSASE IS4-LIKE DOMAIN-CONTAINING PROTEIN"/>
    <property type="match status" value="1"/>
</dbReference>
<comment type="caution">
    <text evidence="1">The sequence shown here is derived from an EMBL/GenBank/DDBJ whole genome shotgun (WGS) entry which is preliminary data.</text>
</comment>
<gene>
    <name evidence="1" type="ORF">GCM10011289_26090</name>
</gene>
<dbReference type="EMBL" id="BMYX01000015">
    <property type="protein sequence ID" value="GGY21176.1"/>
    <property type="molecule type" value="Genomic_DNA"/>
</dbReference>
<reference evidence="1" key="2">
    <citation type="submission" date="2020-09" db="EMBL/GenBank/DDBJ databases">
        <authorList>
            <person name="Sun Q."/>
            <person name="Kim S."/>
        </authorList>
    </citation>
    <scope>NUCLEOTIDE SEQUENCE</scope>
    <source>
        <strain evidence="1">KCTC 32182</strain>
    </source>
</reference>
<protein>
    <submittedName>
        <fullName evidence="1">Transposase</fullName>
    </submittedName>
</protein>
<reference evidence="1" key="1">
    <citation type="journal article" date="2014" name="Int. J. Syst. Evol. Microbiol.">
        <title>Complete genome sequence of Corynebacterium casei LMG S-19264T (=DSM 44701T), isolated from a smear-ripened cheese.</title>
        <authorList>
            <consortium name="US DOE Joint Genome Institute (JGI-PGF)"/>
            <person name="Walter F."/>
            <person name="Albersmeier A."/>
            <person name="Kalinowski J."/>
            <person name="Ruckert C."/>
        </authorList>
    </citation>
    <scope>NUCLEOTIDE SEQUENCE</scope>
    <source>
        <strain evidence="1">KCTC 32182</strain>
    </source>
</reference>
<dbReference type="PANTHER" id="PTHR34614">
    <property type="match status" value="1"/>
</dbReference>